<keyword evidence="2" id="KW-0378">Hydrolase</keyword>
<evidence type="ECO:0000313" key="5">
    <source>
        <dbReference type="EMBL" id="MCY1078032.1"/>
    </source>
</evidence>
<accession>A0ABT4A8Q6</accession>
<dbReference type="Proteomes" id="UP001207654">
    <property type="component" value="Unassembled WGS sequence"/>
</dbReference>
<evidence type="ECO:0000256" key="2">
    <source>
        <dbReference type="ARBA" id="ARBA00022801"/>
    </source>
</evidence>
<evidence type="ECO:0000256" key="3">
    <source>
        <dbReference type="ARBA" id="ARBA00022807"/>
    </source>
</evidence>
<evidence type="ECO:0000256" key="1">
    <source>
        <dbReference type="ARBA" id="ARBA00022670"/>
    </source>
</evidence>
<keyword evidence="1 5" id="KW-0645">Protease</keyword>
<dbReference type="InterPro" id="IPR006473">
    <property type="entry name" value="Peptidase_C58_Yopt"/>
</dbReference>
<protein>
    <submittedName>
        <fullName evidence="5">YopT-type cysteine protease domain-containing protein</fullName>
    </submittedName>
</protein>
<feature type="domain" description="Peptidase C58 YopT-type" evidence="4">
    <location>
        <begin position="16"/>
        <end position="230"/>
    </location>
</feature>
<dbReference type="GO" id="GO:0006508">
    <property type="term" value="P:proteolysis"/>
    <property type="evidence" value="ECO:0007669"/>
    <property type="project" value="UniProtKB-KW"/>
</dbReference>
<dbReference type="Gene3D" id="3.90.70.20">
    <property type="match status" value="1"/>
</dbReference>
<evidence type="ECO:0000259" key="4">
    <source>
        <dbReference type="Pfam" id="PF03543"/>
    </source>
</evidence>
<proteinExistence type="predicted"/>
<gene>
    <name evidence="5" type="ORF">OV287_26515</name>
</gene>
<sequence>MKENEGTRLTQFTAQGSCPGTNGGVCNAMTGEWIKHGAQNSSMDQASAAFTQTLHHDMQGLIVKQAQFEDRLRPLKNELQQNKAEADQHTQDLKDLTPFIQQMEAGQLSPSRNRQVMKWAADLESRMNATQQKISDTGARIAQIEKQEAANLGGGLSHTRMLDTELIKGDFVHVLDSATQRPGFYALHMHSNSGGSGHVMGIEVGPKGCKFMDPNTGEFVLKDRKAMLNVVTDHVASLYMDLNDRFSVDHFG</sequence>
<dbReference type="RefSeq" id="WP_267536828.1">
    <property type="nucleotide sequence ID" value="NZ_JAPNKA010000001.1"/>
</dbReference>
<dbReference type="GO" id="GO:0008233">
    <property type="term" value="F:peptidase activity"/>
    <property type="evidence" value="ECO:0007669"/>
    <property type="project" value="UniProtKB-KW"/>
</dbReference>
<comment type="caution">
    <text evidence="5">The sequence shown here is derived from an EMBL/GenBank/DDBJ whole genome shotgun (WGS) entry which is preliminary data.</text>
</comment>
<name>A0ABT4A8Q6_9BACT</name>
<dbReference type="EMBL" id="JAPNKA010000001">
    <property type="protein sequence ID" value="MCY1078032.1"/>
    <property type="molecule type" value="Genomic_DNA"/>
</dbReference>
<dbReference type="Pfam" id="PF03543">
    <property type="entry name" value="Peptidase_C58"/>
    <property type="match status" value="1"/>
</dbReference>
<organism evidence="5 6">
    <name type="scientific">Archangium lansingense</name>
    <dbReference type="NCBI Taxonomy" id="2995310"/>
    <lineage>
        <taxon>Bacteria</taxon>
        <taxon>Pseudomonadati</taxon>
        <taxon>Myxococcota</taxon>
        <taxon>Myxococcia</taxon>
        <taxon>Myxococcales</taxon>
        <taxon>Cystobacterineae</taxon>
        <taxon>Archangiaceae</taxon>
        <taxon>Archangium</taxon>
    </lineage>
</organism>
<evidence type="ECO:0000313" key="6">
    <source>
        <dbReference type="Proteomes" id="UP001207654"/>
    </source>
</evidence>
<reference evidence="5 6" key="1">
    <citation type="submission" date="2022-11" db="EMBL/GenBank/DDBJ databases">
        <title>Minimal conservation of predation-associated metabolite biosynthetic gene clusters underscores biosynthetic potential of Myxococcota including descriptions for ten novel species: Archangium lansinium sp. nov., Myxococcus landrumus sp. nov., Nannocystis bai.</title>
        <authorList>
            <person name="Ahearne A."/>
            <person name="Stevens C."/>
            <person name="Phillips K."/>
        </authorList>
    </citation>
    <scope>NUCLEOTIDE SEQUENCE [LARGE SCALE GENOMIC DNA]</scope>
    <source>
        <strain evidence="5 6">MIWBW</strain>
    </source>
</reference>
<keyword evidence="3" id="KW-0788">Thiol protease</keyword>
<keyword evidence="6" id="KW-1185">Reference proteome</keyword>